<organism evidence="3 4">
    <name type="scientific">Gemmobacter lutimaris</name>
    <dbReference type="NCBI Taxonomy" id="2306023"/>
    <lineage>
        <taxon>Bacteria</taxon>
        <taxon>Pseudomonadati</taxon>
        <taxon>Pseudomonadota</taxon>
        <taxon>Alphaproteobacteria</taxon>
        <taxon>Rhodobacterales</taxon>
        <taxon>Paracoccaceae</taxon>
        <taxon>Gemmobacter</taxon>
    </lineage>
</organism>
<feature type="region of interest" description="Disordered" evidence="2">
    <location>
        <begin position="38"/>
        <end position="62"/>
    </location>
</feature>
<reference evidence="3 4" key="1">
    <citation type="submission" date="2018-09" db="EMBL/GenBank/DDBJ databases">
        <title>Gemmobacter lutimaris sp. nov., a marine bacterium isolated from tidal flat.</title>
        <authorList>
            <person name="Lee D.W."/>
            <person name="Yoo Y."/>
            <person name="Kim J.-J."/>
            <person name="Kim B.S."/>
        </authorList>
    </citation>
    <scope>NUCLEOTIDE SEQUENCE [LARGE SCALE GENOMIC DNA]</scope>
    <source>
        <strain evidence="3 4">YJ-T1-11</strain>
    </source>
</reference>
<dbReference type="OrthoDB" id="9951011at2"/>
<dbReference type="EMBL" id="QXXQ01000005">
    <property type="protein sequence ID" value="RID91644.1"/>
    <property type="molecule type" value="Genomic_DNA"/>
</dbReference>
<dbReference type="Pfam" id="PF07362">
    <property type="entry name" value="CcdA"/>
    <property type="match status" value="1"/>
</dbReference>
<dbReference type="RefSeq" id="WP_119134708.1">
    <property type="nucleotide sequence ID" value="NZ_QXXQ01000005.1"/>
</dbReference>
<gene>
    <name evidence="3" type="ORF">D2N39_10300</name>
</gene>
<accession>A0A398BPK4</accession>
<evidence type="ECO:0000256" key="1">
    <source>
        <dbReference type="ARBA" id="ARBA00022649"/>
    </source>
</evidence>
<proteinExistence type="predicted"/>
<protein>
    <submittedName>
        <fullName evidence="3">Uncharacterized protein</fullName>
    </submittedName>
</protein>
<comment type="caution">
    <text evidence="3">The sequence shown here is derived from an EMBL/GenBank/DDBJ whole genome shotgun (WGS) entry which is preliminary data.</text>
</comment>
<keyword evidence="4" id="KW-1185">Reference proteome</keyword>
<dbReference type="InterPro" id="IPR009956">
    <property type="entry name" value="Post-segregation_anti-tox_CcdA"/>
</dbReference>
<dbReference type="Proteomes" id="UP000266649">
    <property type="component" value="Unassembled WGS sequence"/>
</dbReference>
<dbReference type="AlphaFoldDB" id="A0A398BPK4"/>
<evidence type="ECO:0000313" key="3">
    <source>
        <dbReference type="EMBL" id="RID91644.1"/>
    </source>
</evidence>
<evidence type="ECO:0000313" key="4">
    <source>
        <dbReference type="Proteomes" id="UP000266649"/>
    </source>
</evidence>
<evidence type="ECO:0000256" key="2">
    <source>
        <dbReference type="SAM" id="MobiDB-lite"/>
    </source>
</evidence>
<feature type="compositionally biased region" description="Basic and acidic residues" evidence="2">
    <location>
        <begin position="38"/>
        <end position="51"/>
    </location>
</feature>
<name>A0A398BPK4_9RHOB</name>
<sequence length="62" mass="6946">MKIKIRPRLNAEMVDAARRLGLDLSLIVEEALVREIEAERRRHQVDQDREGGAGTGSSTTET</sequence>
<keyword evidence="1" id="KW-1277">Toxin-antitoxin system</keyword>